<feature type="region of interest" description="Disordered" evidence="1">
    <location>
        <begin position="36"/>
        <end position="55"/>
    </location>
</feature>
<dbReference type="AlphaFoldDB" id="A0A2U1PPA3"/>
<evidence type="ECO:0000313" key="3">
    <source>
        <dbReference type="Proteomes" id="UP000245207"/>
    </source>
</evidence>
<keyword evidence="2" id="KW-0378">Hydrolase</keyword>
<keyword evidence="2" id="KW-0238">DNA-binding</keyword>
<dbReference type="Pfam" id="PF23116">
    <property type="entry name" value="HHD_RTEL1"/>
    <property type="match status" value="1"/>
</dbReference>
<dbReference type="GO" id="GO:0004386">
    <property type="term" value="F:helicase activity"/>
    <property type="evidence" value="ECO:0007669"/>
    <property type="project" value="UniProtKB-KW"/>
</dbReference>
<dbReference type="OrthoDB" id="1615054at2759"/>
<reference evidence="2 3" key="1">
    <citation type="journal article" date="2018" name="Mol. Plant">
        <title>The genome of Artemisia annua provides insight into the evolution of Asteraceae family and artemisinin biosynthesis.</title>
        <authorList>
            <person name="Shen Q."/>
            <person name="Zhang L."/>
            <person name="Liao Z."/>
            <person name="Wang S."/>
            <person name="Yan T."/>
            <person name="Shi P."/>
            <person name="Liu M."/>
            <person name="Fu X."/>
            <person name="Pan Q."/>
            <person name="Wang Y."/>
            <person name="Lv Z."/>
            <person name="Lu X."/>
            <person name="Zhang F."/>
            <person name="Jiang W."/>
            <person name="Ma Y."/>
            <person name="Chen M."/>
            <person name="Hao X."/>
            <person name="Li L."/>
            <person name="Tang Y."/>
            <person name="Lv G."/>
            <person name="Zhou Y."/>
            <person name="Sun X."/>
            <person name="Brodelius P.E."/>
            <person name="Rose J.K.C."/>
            <person name="Tang K."/>
        </authorList>
    </citation>
    <scope>NUCLEOTIDE SEQUENCE [LARGE SCALE GENOMIC DNA]</scope>
    <source>
        <strain evidence="3">cv. Huhao1</strain>
        <tissue evidence="2">Leaf</tissue>
    </source>
</reference>
<keyword evidence="2" id="KW-0347">Helicase</keyword>
<organism evidence="2 3">
    <name type="scientific">Artemisia annua</name>
    <name type="common">Sweet wormwood</name>
    <dbReference type="NCBI Taxonomy" id="35608"/>
    <lineage>
        <taxon>Eukaryota</taxon>
        <taxon>Viridiplantae</taxon>
        <taxon>Streptophyta</taxon>
        <taxon>Embryophyta</taxon>
        <taxon>Tracheophyta</taxon>
        <taxon>Spermatophyta</taxon>
        <taxon>Magnoliopsida</taxon>
        <taxon>eudicotyledons</taxon>
        <taxon>Gunneridae</taxon>
        <taxon>Pentapetalae</taxon>
        <taxon>asterids</taxon>
        <taxon>campanulids</taxon>
        <taxon>Asterales</taxon>
        <taxon>Asteraceae</taxon>
        <taxon>Asteroideae</taxon>
        <taxon>Anthemideae</taxon>
        <taxon>Artemisiinae</taxon>
        <taxon>Artemisia</taxon>
    </lineage>
</organism>
<keyword evidence="2" id="KW-0547">Nucleotide-binding</keyword>
<proteinExistence type="predicted"/>
<dbReference type="EMBL" id="PKPP01000903">
    <property type="protein sequence ID" value="PWA87542.1"/>
    <property type="molecule type" value="Genomic_DNA"/>
</dbReference>
<accession>A0A2U1PPA3</accession>
<protein>
    <submittedName>
        <fullName evidence="2">RAD3-like DNA-binding helicase protein</fullName>
    </submittedName>
</protein>
<name>A0A2U1PPA3_ARTAN</name>
<gene>
    <name evidence="2" type="ORF">CTI12_AA127160</name>
</gene>
<feature type="region of interest" description="Disordered" evidence="1">
    <location>
        <begin position="176"/>
        <end position="205"/>
    </location>
</feature>
<keyword evidence="3" id="KW-1185">Reference proteome</keyword>
<sequence length="287" mass="32120">MQCYPKFGDVVFTLTRFFRDAAINCPVKPKLTQIEESGGEMDRFKNRSKSGTGQIASSDISCSVEAPSLTEVKSGSIFRKLHEILPANRSNLSANNQKQIPSLKLTNTQFSVKNEVVDLTGTSNRLTAPYFQKKRKLGNVKNENLLQLCESSCESRNREGVQECCSSLQVKNEMSSQNSSTQFGSSQSQSSIASSSPPEDQERKGSTFLLQVREKLSDGEYKEFVNLMKALKSKAMKIGQCLQSIINLFSAPDRLPLIPRFKDYIPAKYHSLYDQYLQKTNNATINL</sequence>
<feature type="compositionally biased region" description="Low complexity" evidence="1">
    <location>
        <begin position="176"/>
        <end position="196"/>
    </location>
</feature>
<evidence type="ECO:0000313" key="2">
    <source>
        <dbReference type="EMBL" id="PWA87542.1"/>
    </source>
</evidence>
<keyword evidence="2" id="KW-0067">ATP-binding</keyword>
<dbReference type="STRING" id="35608.A0A2U1PPA3"/>
<comment type="caution">
    <text evidence="2">The sequence shown here is derived from an EMBL/GenBank/DDBJ whole genome shotgun (WGS) entry which is preliminary data.</text>
</comment>
<dbReference type="Proteomes" id="UP000245207">
    <property type="component" value="Unassembled WGS sequence"/>
</dbReference>
<evidence type="ECO:0000256" key="1">
    <source>
        <dbReference type="SAM" id="MobiDB-lite"/>
    </source>
</evidence>
<dbReference type="GO" id="GO:0003677">
    <property type="term" value="F:DNA binding"/>
    <property type="evidence" value="ECO:0007669"/>
    <property type="project" value="UniProtKB-KW"/>
</dbReference>
<dbReference type="Gene3D" id="1.20.1160.20">
    <property type="match status" value="1"/>
</dbReference>